<dbReference type="STRING" id="1907941.BKE30_08460"/>
<dbReference type="GO" id="GO:0008784">
    <property type="term" value="F:alanine racemase activity"/>
    <property type="evidence" value="ECO:0007669"/>
    <property type="project" value="UniProtKB-UniRule"/>
</dbReference>
<evidence type="ECO:0000256" key="3">
    <source>
        <dbReference type="ARBA" id="ARBA00022898"/>
    </source>
</evidence>
<evidence type="ECO:0000256" key="4">
    <source>
        <dbReference type="ARBA" id="ARBA00023235"/>
    </source>
</evidence>
<reference evidence="9 10" key="1">
    <citation type="submission" date="2016-10" db="EMBL/GenBank/DDBJ databases">
        <title>Draft Genome sequence of Alkanindiges sp. strain H1.</title>
        <authorList>
            <person name="Subhash Y."/>
            <person name="Lee S."/>
        </authorList>
    </citation>
    <scope>NUCLEOTIDE SEQUENCE [LARGE SCALE GENOMIC DNA]</scope>
    <source>
        <strain evidence="9 10">H1</strain>
    </source>
</reference>
<dbReference type="EC" id="5.1.1.1" evidence="5"/>
<dbReference type="CDD" id="cd06827">
    <property type="entry name" value="PLPDE_III_AR_proteobact"/>
    <property type="match status" value="1"/>
</dbReference>
<keyword evidence="10" id="KW-1185">Reference proteome</keyword>
<proteinExistence type="inferred from homology"/>
<dbReference type="PRINTS" id="PR00992">
    <property type="entry name" value="ALARACEMASE"/>
</dbReference>
<feature type="active site" description="Proton acceptor; specific for L-alanine" evidence="5">
    <location>
        <position position="260"/>
    </location>
</feature>
<evidence type="ECO:0000259" key="8">
    <source>
        <dbReference type="SMART" id="SM01005"/>
    </source>
</evidence>
<dbReference type="PANTHER" id="PTHR30511:SF0">
    <property type="entry name" value="ALANINE RACEMASE, CATABOLIC-RELATED"/>
    <property type="match status" value="1"/>
</dbReference>
<feature type="modified residue" description="N6-(pyridoxal phosphate)lysine" evidence="5 6">
    <location>
        <position position="39"/>
    </location>
</feature>
<evidence type="ECO:0000256" key="7">
    <source>
        <dbReference type="PIRSR" id="PIRSR600821-52"/>
    </source>
</evidence>
<evidence type="ECO:0000256" key="2">
    <source>
        <dbReference type="ARBA" id="ARBA00001933"/>
    </source>
</evidence>
<dbReference type="RefSeq" id="WP_076878169.1">
    <property type="nucleotide sequence ID" value="NZ_MLCN01000022.1"/>
</dbReference>
<dbReference type="Pfam" id="PF00842">
    <property type="entry name" value="Ala_racemase_C"/>
    <property type="match status" value="1"/>
</dbReference>
<sequence>MTAVTKRQPRIELSTSALQHNFKRVRKVAPHSKVVCMVKADAYGHGIEFALNALQDTDAFGVACISEARQIRQLGYKQPVTLIEGVFSPAEWIEASQQQFECVVHQQQQVQWALAHPHTYQKNNLKIWLKLNSGMNRLGLQPDELLTAALKLRAAGFELVLTMHFANADVPDHPLNQQQIQTFLHLKQQLEPIEASCCNSAAIFNWPELHFNYVRPGIMLYGASPYDNIIANKLDLRPVMHLKSNLIAIQHVNVEQVIGYGSRFTTTRPTRLGIVAIGYGDGYPRALTHGAYVSIQGHEAPLLGRVSMDLLAVDLTDLPTSIHIGDEVTLWGDNPSVDLIAKHNNTIGYELLCRLTQRVKRISLNAEGNILIKSN</sequence>
<dbReference type="InterPro" id="IPR011079">
    <property type="entry name" value="Ala_racemase_C"/>
</dbReference>
<dbReference type="SUPFAM" id="SSF51419">
    <property type="entry name" value="PLP-binding barrel"/>
    <property type="match status" value="1"/>
</dbReference>
<organism evidence="9 10">
    <name type="scientific">Alkanindiges hydrocarboniclasticus</name>
    <dbReference type="NCBI Taxonomy" id="1907941"/>
    <lineage>
        <taxon>Bacteria</taxon>
        <taxon>Pseudomonadati</taxon>
        <taxon>Pseudomonadota</taxon>
        <taxon>Gammaproteobacteria</taxon>
        <taxon>Moraxellales</taxon>
        <taxon>Moraxellaceae</taxon>
        <taxon>Alkanindiges</taxon>
    </lineage>
</organism>
<dbReference type="UniPathway" id="UPA00042">
    <property type="reaction ID" value="UER00497"/>
</dbReference>
<dbReference type="GO" id="GO:0030170">
    <property type="term" value="F:pyridoxal phosphate binding"/>
    <property type="evidence" value="ECO:0007669"/>
    <property type="project" value="UniProtKB-UniRule"/>
</dbReference>
<evidence type="ECO:0000256" key="1">
    <source>
        <dbReference type="ARBA" id="ARBA00000316"/>
    </source>
</evidence>
<dbReference type="PANTHER" id="PTHR30511">
    <property type="entry name" value="ALANINE RACEMASE"/>
    <property type="match status" value="1"/>
</dbReference>
<dbReference type="FunFam" id="3.20.20.10:FF:000002">
    <property type="entry name" value="Alanine racemase"/>
    <property type="match status" value="1"/>
</dbReference>
<dbReference type="Gene3D" id="3.20.20.10">
    <property type="entry name" value="Alanine racemase"/>
    <property type="match status" value="1"/>
</dbReference>
<dbReference type="InterPro" id="IPR000821">
    <property type="entry name" value="Ala_racemase"/>
</dbReference>
<dbReference type="NCBIfam" id="TIGR00492">
    <property type="entry name" value="alr"/>
    <property type="match status" value="1"/>
</dbReference>
<dbReference type="AlphaFoldDB" id="A0A1S8CUB7"/>
<feature type="domain" description="Alanine racemase C-terminal" evidence="8">
    <location>
        <begin position="239"/>
        <end position="364"/>
    </location>
</feature>
<dbReference type="GO" id="GO:0005829">
    <property type="term" value="C:cytosol"/>
    <property type="evidence" value="ECO:0007669"/>
    <property type="project" value="TreeGrafter"/>
</dbReference>
<comment type="pathway">
    <text evidence="5">Amino-acid biosynthesis; D-alanine biosynthesis; D-alanine from L-alanine: step 1/1.</text>
</comment>
<keyword evidence="3 5" id="KW-0663">Pyridoxal phosphate</keyword>
<dbReference type="EMBL" id="MLCN01000022">
    <property type="protein sequence ID" value="ONG39878.1"/>
    <property type="molecule type" value="Genomic_DNA"/>
</dbReference>
<dbReference type="InterPro" id="IPR009006">
    <property type="entry name" value="Ala_racemase/Decarboxylase_C"/>
</dbReference>
<comment type="function">
    <text evidence="5">Catalyzes the interconversion of L-alanine and D-alanine. May also act on other amino acids.</text>
</comment>
<dbReference type="Gene3D" id="2.40.37.10">
    <property type="entry name" value="Lyase, Ornithine Decarboxylase, Chain A, domain 1"/>
    <property type="match status" value="1"/>
</dbReference>
<evidence type="ECO:0000313" key="9">
    <source>
        <dbReference type="EMBL" id="ONG39878.1"/>
    </source>
</evidence>
<comment type="cofactor">
    <cofactor evidence="2 5 6">
        <name>pyridoxal 5'-phosphate</name>
        <dbReference type="ChEBI" id="CHEBI:597326"/>
    </cofactor>
</comment>
<dbReference type="InterPro" id="IPR029066">
    <property type="entry name" value="PLP-binding_barrel"/>
</dbReference>
<dbReference type="GO" id="GO:0030632">
    <property type="term" value="P:D-alanine biosynthetic process"/>
    <property type="evidence" value="ECO:0007669"/>
    <property type="project" value="UniProtKB-UniRule"/>
</dbReference>
<dbReference type="Proteomes" id="UP000192132">
    <property type="component" value="Unassembled WGS sequence"/>
</dbReference>
<protein>
    <recommendedName>
        <fullName evidence="5">Alanine racemase</fullName>
        <ecNumber evidence="5">5.1.1.1</ecNumber>
    </recommendedName>
</protein>
<evidence type="ECO:0000313" key="10">
    <source>
        <dbReference type="Proteomes" id="UP000192132"/>
    </source>
</evidence>
<evidence type="ECO:0000256" key="6">
    <source>
        <dbReference type="PIRSR" id="PIRSR600821-50"/>
    </source>
</evidence>
<feature type="active site" description="Proton acceptor; specific for D-alanine" evidence="5">
    <location>
        <position position="39"/>
    </location>
</feature>
<dbReference type="SMART" id="SM01005">
    <property type="entry name" value="Ala_racemase_C"/>
    <property type="match status" value="1"/>
</dbReference>
<keyword evidence="4 5" id="KW-0413">Isomerase</keyword>
<dbReference type="OrthoDB" id="9813814at2"/>
<comment type="catalytic activity">
    <reaction evidence="1 5">
        <text>L-alanine = D-alanine</text>
        <dbReference type="Rhea" id="RHEA:20249"/>
        <dbReference type="ChEBI" id="CHEBI:57416"/>
        <dbReference type="ChEBI" id="CHEBI:57972"/>
        <dbReference type="EC" id="5.1.1.1"/>
    </reaction>
</comment>
<name>A0A1S8CUB7_9GAMM</name>
<dbReference type="HAMAP" id="MF_01201">
    <property type="entry name" value="Ala_racemase"/>
    <property type="match status" value="1"/>
</dbReference>
<accession>A0A1S8CUB7</accession>
<feature type="binding site" evidence="5 7">
    <location>
        <position position="308"/>
    </location>
    <ligand>
        <name>substrate</name>
    </ligand>
</feature>
<dbReference type="Pfam" id="PF01168">
    <property type="entry name" value="Ala_racemase_N"/>
    <property type="match status" value="1"/>
</dbReference>
<gene>
    <name evidence="9" type="ORF">BKE30_08460</name>
</gene>
<feature type="binding site" evidence="5 7">
    <location>
        <position position="137"/>
    </location>
    <ligand>
        <name>substrate</name>
    </ligand>
</feature>
<evidence type="ECO:0000256" key="5">
    <source>
        <dbReference type="HAMAP-Rule" id="MF_01201"/>
    </source>
</evidence>
<dbReference type="SUPFAM" id="SSF50621">
    <property type="entry name" value="Alanine racemase C-terminal domain-like"/>
    <property type="match status" value="1"/>
</dbReference>
<comment type="caution">
    <text evidence="9">The sequence shown here is derived from an EMBL/GenBank/DDBJ whole genome shotgun (WGS) entry which is preliminary data.</text>
</comment>
<comment type="similarity">
    <text evidence="5">Belongs to the alanine racemase family.</text>
</comment>
<dbReference type="InterPro" id="IPR001608">
    <property type="entry name" value="Ala_racemase_N"/>
</dbReference>